<keyword evidence="2" id="KW-1185">Reference proteome</keyword>
<name>A0ABZ2HLF9_9RHOB</name>
<dbReference type="PROSITE" id="PS51257">
    <property type="entry name" value="PROKAR_LIPOPROTEIN"/>
    <property type="match status" value="1"/>
</dbReference>
<accession>A0ABZ2HLF9</accession>
<organism evidence="1 2">
    <name type="scientific">Roseovarius phycicola</name>
    <dbReference type="NCBI Taxonomy" id="3080976"/>
    <lineage>
        <taxon>Bacteria</taxon>
        <taxon>Pseudomonadati</taxon>
        <taxon>Pseudomonadota</taxon>
        <taxon>Alphaproteobacteria</taxon>
        <taxon>Rhodobacterales</taxon>
        <taxon>Roseobacteraceae</taxon>
        <taxon>Roseovarius</taxon>
    </lineage>
</organism>
<dbReference type="Proteomes" id="UP001364156">
    <property type="component" value="Chromosome"/>
</dbReference>
<evidence type="ECO:0000313" key="1">
    <source>
        <dbReference type="EMBL" id="WWR46488.1"/>
    </source>
</evidence>
<reference evidence="1 2" key="1">
    <citation type="submission" date="2023-10" db="EMBL/GenBank/DDBJ databases">
        <title>Roseovarius strain S88 nov., isolated from a marine algae.</title>
        <authorList>
            <person name="Lee M.W."/>
            <person name="Lee J.K."/>
            <person name="Kim J.M."/>
            <person name="Choi D.G."/>
            <person name="Baek J.H."/>
            <person name="Bayburt H."/>
            <person name="Jung J.J."/>
            <person name="Han D.M."/>
            <person name="Jeon C.O."/>
        </authorList>
    </citation>
    <scope>NUCLEOTIDE SEQUENCE [LARGE SCALE GENOMIC DNA]</scope>
    <source>
        <strain evidence="1 2">S88</strain>
    </source>
</reference>
<evidence type="ECO:0000313" key="2">
    <source>
        <dbReference type="Proteomes" id="UP001364156"/>
    </source>
</evidence>
<gene>
    <name evidence="1" type="ORF">RZ517_17250</name>
</gene>
<dbReference type="Gene3D" id="3.30.10.10">
    <property type="entry name" value="Trypsin Inhibitor V, subunit A"/>
    <property type="match status" value="1"/>
</dbReference>
<dbReference type="Pfam" id="PF11720">
    <property type="entry name" value="Inhibitor_I78"/>
    <property type="match status" value="1"/>
</dbReference>
<dbReference type="InterPro" id="IPR021719">
    <property type="entry name" value="Prot_inh_I78"/>
</dbReference>
<sequence>MRMSLIVASGLSLVLTGCGSAEVEADAPPRLEEAGPDECGVAENAGLVGEPVSAFNEAAWPNPVRIIPPGGIVTTEYNPKRLNIDLNSRNEIVRFWCG</sequence>
<protein>
    <submittedName>
        <fullName evidence="1">I78 family peptidase inhibitor</fullName>
    </submittedName>
</protein>
<dbReference type="RefSeq" id="WP_338549345.1">
    <property type="nucleotide sequence ID" value="NZ_CP146069.1"/>
</dbReference>
<proteinExistence type="predicted"/>
<dbReference type="EMBL" id="CP146069">
    <property type="protein sequence ID" value="WWR46488.1"/>
    <property type="molecule type" value="Genomic_DNA"/>
</dbReference>